<keyword evidence="9 11" id="KW-0378">Hydrolase</keyword>
<dbReference type="GO" id="GO:0004523">
    <property type="term" value="F:RNA-DNA hybrid ribonuclease activity"/>
    <property type="evidence" value="ECO:0007669"/>
    <property type="project" value="UniProtKB-UniRule"/>
</dbReference>
<dbReference type="EMBL" id="CAKOGP040000557">
    <property type="protein sequence ID" value="CAJ1936641.1"/>
    <property type="molecule type" value="Genomic_DNA"/>
</dbReference>
<evidence type="ECO:0000256" key="1">
    <source>
        <dbReference type="ARBA" id="ARBA00000077"/>
    </source>
</evidence>
<evidence type="ECO:0000256" key="3">
    <source>
        <dbReference type="ARBA" id="ARBA00004496"/>
    </source>
</evidence>
<reference evidence="15" key="1">
    <citation type="submission" date="2023-08" db="EMBL/GenBank/DDBJ databases">
        <authorList>
            <person name="Audoor S."/>
            <person name="Bilcke G."/>
        </authorList>
    </citation>
    <scope>NUCLEOTIDE SEQUENCE</scope>
</reference>
<dbReference type="InterPro" id="IPR001352">
    <property type="entry name" value="RNase_HII/HIII"/>
</dbReference>
<evidence type="ECO:0000256" key="9">
    <source>
        <dbReference type="ARBA" id="ARBA00022801"/>
    </source>
</evidence>
<keyword evidence="6 11" id="KW-0540">Nuclease</keyword>
<name>A0AAD2CML4_9STRA</name>
<dbReference type="GO" id="GO:0006298">
    <property type="term" value="P:mismatch repair"/>
    <property type="evidence" value="ECO:0007669"/>
    <property type="project" value="TreeGrafter"/>
</dbReference>
<feature type="domain" description="RNase H type-2" evidence="14">
    <location>
        <begin position="67"/>
        <end position="264"/>
    </location>
</feature>
<evidence type="ECO:0000256" key="13">
    <source>
        <dbReference type="SAM" id="SignalP"/>
    </source>
</evidence>
<dbReference type="GO" id="GO:0032299">
    <property type="term" value="C:ribonuclease H2 complex"/>
    <property type="evidence" value="ECO:0007669"/>
    <property type="project" value="TreeGrafter"/>
</dbReference>
<evidence type="ECO:0000256" key="6">
    <source>
        <dbReference type="ARBA" id="ARBA00022722"/>
    </source>
</evidence>
<dbReference type="InterPro" id="IPR024567">
    <property type="entry name" value="RNase_HII/HIII_dom"/>
</dbReference>
<keyword evidence="5" id="KW-0963">Cytoplasm</keyword>
<dbReference type="Pfam" id="PF01351">
    <property type="entry name" value="RNase_HII"/>
    <property type="match status" value="1"/>
</dbReference>
<evidence type="ECO:0000259" key="14">
    <source>
        <dbReference type="PROSITE" id="PS51975"/>
    </source>
</evidence>
<dbReference type="InterPro" id="IPR022898">
    <property type="entry name" value="RNase_HII"/>
</dbReference>
<feature type="binding site" evidence="11">
    <location>
        <position position="74"/>
    </location>
    <ligand>
        <name>a divalent metal cation</name>
        <dbReference type="ChEBI" id="CHEBI:60240"/>
    </ligand>
</feature>
<proteinExistence type="inferred from homology"/>
<comment type="cofactor">
    <cofactor evidence="11">
        <name>Mn(2+)</name>
        <dbReference type="ChEBI" id="CHEBI:29035"/>
    </cofactor>
    <cofactor evidence="11">
        <name>Mg(2+)</name>
        <dbReference type="ChEBI" id="CHEBI:18420"/>
    </cofactor>
    <text evidence="11">Manganese or magnesium. Binds 1 divalent metal ion per monomer in the absence of substrate. May bind a second metal ion after substrate binding.</text>
</comment>
<keyword evidence="16" id="KW-1185">Reference proteome</keyword>
<dbReference type="Proteomes" id="UP001295423">
    <property type="component" value="Unassembled WGS sequence"/>
</dbReference>
<dbReference type="InterPro" id="IPR012337">
    <property type="entry name" value="RNaseH-like_sf"/>
</dbReference>
<evidence type="ECO:0000256" key="12">
    <source>
        <dbReference type="RuleBase" id="RU003515"/>
    </source>
</evidence>
<dbReference type="PANTHER" id="PTHR10954">
    <property type="entry name" value="RIBONUCLEASE H2 SUBUNIT A"/>
    <property type="match status" value="1"/>
</dbReference>
<organism evidence="15 16">
    <name type="scientific">Cylindrotheca closterium</name>
    <dbReference type="NCBI Taxonomy" id="2856"/>
    <lineage>
        <taxon>Eukaryota</taxon>
        <taxon>Sar</taxon>
        <taxon>Stramenopiles</taxon>
        <taxon>Ochrophyta</taxon>
        <taxon>Bacillariophyta</taxon>
        <taxon>Bacillariophyceae</taxon>
        <taxon>Bacillariophycidae</taxon>
        <taxon>Bacillariales</taxon>
        <taxon>Bacillariaceae</taxon>
        <taxon>Cylindrotheca</taxon>
    </lineage>
</organism>
<dbReference type="NCBIfam" id="NF000595">
    <property type="entry name" value="PRK00015.1-3"/>
    <property type="match status" value="1"/>
</dbReference>
<keyword evidence="13" id="KW-0732">Signal</keyword>
<evidence type="ECO:0000313" key="15">
    <source>
        <dbReference type="EMBL" id="CAJ1936641.1"/>
    </source>
</evidence>
<comment type="catalytic activity">
    <reaction evidence="1 11 12">
        <text>Endonucleolytic cleavage to 5'-phosphomonoester.</text>
        <dbReference type="EC" id="3.1.26.4"/>
    </reaction>
</comment>
<keyword evidence="10" id="KW-0464">Manganese</keyword>
<dbReference type="PROSITE" id="PS51975">
    <property type="entry name" value="RNASE_H_2"/>
    <property type="match status" value="1"/>
</dbReference>
<dbReference type="CDD" id="cd07182">
    <property type="entry name" value="RNase_HII_bacteria_HII_like"/>
    <property type="match status" value="1"/>
</dbReference>
<evidence type="ECO:0000256" key="5">
    <source>
        <dbReference type="ARBA" id="ARBA00022490"/>
    </source>
</evidence>
<feature type="chain" id="PRO_5042001820" description="Ribonuclease" evidence="13">
    <location>
        <begin position="21"/>
        <end position="264"/>
    </location>
</feature>
<dbReference type="EC" id="3.1.26.4" evidence="12"/>
<dbReference type="SUPFAM" id="SSF53098">
    <property type="entry name" value="Ribonuclease H-like"/>
    <property type="match status" value="1"/>
</dbReference>
<dbReference type="Gene3D" id="3.30.420.10">
    <property type="entry name" value="Ribonuclease H-like superfamily/Ribonuclease H"/>
    <property type="match status" value="1"/>
</dbReference>
<feature type="binding site" evidence="11">
    <location>
        <position position="177"/>
    </location>
    <ligand>
        <name>a divalent metal cation</name>
        <dbReference type="ChEBI" id="CHEBI:60240"/>
    </ligand>
</feature>
<evidence type="ECO:0000313" key="16">
    <source>
        <dbReference type="Proteomes" id="UP001295423"/>
    </source>
</evidence>
<evidence type="ECO:0000256" key="4">
    <source>
        <dbReference type="ARBA" id="ARBA00007383"/>
    </source>
</evidence>
<evidence type="ECO:0000256" key="10">
    <source>
        <dbReference type="ARBA" id="ARBA00023211"/>
    </source>
</evidence>
<feature type="binding site" evidence="11">
    <location>
        <position position="73"/>
    </location>
    <ligand>
        <name>a divalent metal cation</name>
        <dbReference type="ChEBI" id="CHEBI:60240"/>
    </ligand>
</feature>
<evidence type="ECO:0000256" key="8">
    <source>
        <dbReference type="ARBA" id="ARBA00022759"/>
    </source>
</evidence>
<dbReference type="InterPro" id="IPR036397">
    <property type="entry name" value="RNaseH_sf"/>
</dbReference>
<comment type="function">
    <text evidence="2 12">Endonuclease that specifically degrades the RNA of RNA-DNA hybrids.</text>
</comment>
<evidence type="ECO:0000256" key="11">
    <source>
        <dbReference type="PROSITE-ProRule" id="PRU01319"/>
    </source>
</evidence>
<gene>
    <name evidence="15" type="ORF">CYCCA115_LOCUS5292</name>
</gene>
<feature type="signal peptide" evidence="13">
    <location>
        <begin position="1"/>
        <end position="20"/>
    </location>
</feature>
<comment type="subcellular location">
    <subcellularLocation>
        <location evidence="3">Cytoplasm</location>
    </subcellularLocation>
</comment>
<dbReference type="PANTHER" id="PTHR10954:SF23">
    <property type="entry name" value="RIBONUCLEASE"/>
    <property type="match status" value="1"/>
</dbReference>
<dbReference type="GO" id="GO:0005737">
    <property type="term" value="C:cytoplasm"/>
    <property type="evidence" value="ECO:0007669"/>
    <property type="project" value="UniProtKB-SubCell"/>
</dbReference>
<dbReference type="GO" id="GO:0043137">
    <property type="term" value="P:DNA replication, removal of RNA primer"/>
    <property type="evidence" value="ECO:0007669"/>
    <property type="project" value="TreeGrafter"/>
</dbReference>
<accession>A0AAD2CML4</accession>
<keyword evidence="8 11" id="KW-0255">Endonuclease</keyword>
<protein>
    <recommendedName>
        <fullName evidence="12">Ribonuclease</fullName>
        <ecNumber evidence="12">3.1.26.4</ecNumber>
    </recommendedName>
</protein>
<comment type="similarity">
    <text evidence="4 12">Belongs to the RNase HII family.</text>
</comment>
<evidence type="ECO:0000256" key="7">
    <source>
        <dbReference type="ARBA" id="ARBA00022723"/>
    </source>
</evidence>
<dbReference type="AlphaFoldDB" id="A0AAD2CML4"/>
<comment type="caution">
    <text evidence="15">The sequence shown here is derived from an EMBL/GenBank/DDBJ whole genome shotgun (WGS) entry which is preliminary data.</text>
</comment>
<sequence>MLHVTWLLALIVSTSPFGHALHTSGNLSRIRCDTVLYGKYGKGGNNNRRNKGDVLNVEKGLAERGFDAIIGSDETGRGSIAGPVLAASLCIQVDDWNSYTPIAEVGDSKTLDFERRERIFEEVVSQPDLYHFSVAERSNEQIDDSNIVMATMECFAESIEEVVATLPQDCNAYSIVDGKKSPKLSVKVPCRPWVKGDAEVYTISLASILAKVTLDRNSKEWHEKYPEYGFDEHKGYATKEHIEAIHRHGPCPIHRLSFKSLKGR</sequence>
<dbReference type="GO" id="GO:0046872">
    <property type="term" value="F:metal ion binding"/>
    <property type="evidence" value="ECO:0007669"/>
    <property type="project" value="UniProtKB-KW"/>
</dbReference>
<dbReference type="GO" id="GO:0003723">
    <property type="term" value="F:RNA binding"/>
    <property type="evidence" value="ECO:0007669"/>
    <property type="project" value="UniProtKB-UniRule"/>
</dbReference>
<evidence type="ECO:0000256" key="2">
    <source>
        <dbReference type="ARBA" id="ARBA00004065"/>
    </source>
</evidence>
<keyword evidence="7 11" id="KW-0479">Metal-binding</keyword>